<dbReference type="InterPro" id="IPR052090">
    <property type="entry name" value="Cytolytic_pore-forming_toxin"/>
</dbReference>
<feature type="domain" description="Fibronectin type-III" evidence="2">
    <location>
        <begin position="543"/>
        <end position="641"/>
    </location>
</feature>
<evidence type="ECO:0000259" key="2">
    <source>
        <dbReference type="PROSITE" id="PS50853"/>
    </source>
</evidence>
<dbReference type="PANTHER" id="PTHR31594:SF14">
    <property type="entry name" value="FIBRONECTIN TYPE-III DOMAIN-CONTAINING PROTEIN"/>
    <property type="match status" value="1"/>
</dbReference>
<keyword evidence="4" id="KW-1185">Reference proteome</keyword>
<dbReference type="Pfam" id="PF00735">
    <property type="entry name" value="Septin"/>
    <property type="match status" value="1"/>
</dbReference>
<dbReference type="EMBL" id="CAKKLH010000010">
    <property type="protein sequence ID" value="CAH0098892.1"/>
    <property type="molecule type" value="Genomic_DNA"/>
</dbReference>
<dbReference type="OrthoDB" id="8954335at2759"/>
<organism evidence="3 4">
    <name type="scientific">Daphnia galeata</name>
    <dbReference type="NCBI Taxonomy" id="27404"/>
    <lineage>
        <taxon>Eukaryota</taxon>
        <taxon>Metazoa</taxon>
        <taxon>Ecdysozoa</taxon>
        <taxon>Arthropoda</taxon>
        <taxon>Crustacea</taxon>
        <taxon>Branchiopoda</taxon>
        <taxon>Diplostraca</taxon>
        <taxon>Cladocera</taxon>
        <taxon>Anomopoda</taxon>
        <taxon>Daphniidae</taxon>
        <taxon>Daphnia</taxon>
    </lineage>
</organism>
<dbReference type="Pfam" id="PF00041">
    <property type="entry name" value="fn3"/>
    <property type="match status" value="1"/>
</dbReference>
<accession>A0A8J2WGR3</accession>
<dbReference type="FunFam" id="3.40.50.300:FF:003286">
    <property type="entry name" value="Uncharacterized protein"/>
    <property type="match status" value="1"/>
</dbReference>
<keyword evidence="1" id="KW-0547">Nucleotide-binding</keyword>
<dbReference type="Gene3D" id="3.40.50.300">
    <property type="entry name" value="P-loop containing nucleotide triphosphate hydrolases"/>
    <property type="match status" value="1"/>
</dbReference>
<evidence type="ECO:0000313" key="4">
    <source>
        <dbReference type="Proteomes" id="UP000789390"/>
    </source>
</evidence>
<dbReference type="Proteomes" id="UP000789390">
    <property type="component" value="Unassembled WGS sequence"/>
</dbReference>
<dbReference type="CDD" id="cd00267">
    <property type="entry name" value="ABC_ATPase"/>
    <property type="match status" value="1"/>
</dbReference>
<comment type="similarity">
    <text evidence="1">Belongs to the TRAFAC class TrmE-Era-EngA-EngB-Septin-like GTPase superfamily. Septin GTPase family.</text>
</comment>
<feature type="domain" description="Fibronectin type-III" evidence="2">
    <location>
        <begin position="690"/>
        <end position="784"/>
    </location>
</feature>
<keyword evidence="1" id="KW-0342">GTP-binding</keyword>
<dbReference type="SMART" id="SM00060">
    <property type="entry name" value="FN3"/>
    <property type="match status" value="1"/>
</dbReference>
<dbReference type="InterPro" id="IPR027417">
    <property type="entry name" value="P-loop_NTPase"/>
</dbReference>
<evidence type="ECO:0000313" key="3">
    <source>
        <dbReference type="EMBL" id="CAH0098892.1"/>
    </source>
</evidence>
<dbReference type="SUPFAM" id="SSF52540">
    <property type="entry name" value="P-loop containing nucleoside triphosphate hydrolases"/>
    <property type="match status" value="1"/>
</dbReference>
<dbReference type="InterPro" id="IPR036116">
    <property type="entry name" value="FN3_sf"/>
</dbReference>
<dbReference type="InterPro" id="IPR003961">
    <property type="entry name" value="FN3_dom"/>
</dbReference>
<comment type="caution">
    <text evidence="3">The sequence shown here is derived from an EMBL/GenBank/DDBJ whole genome shotgun (WGS) entry which is preliminary data.</text>
</comment>
<dbReference type="PROSITE" id="PS50853">
    <property type="entry name" value="FN3"/>
    <property type="match status" value="2"/>
</dbReference>
<dbReference type="CDD" id="cd00882">
    <property type="entry name" value="Ras_like_GTPase"/>
    <property type="match status" value="1"/>
</dbReference>
<dbReference type="Gene3D" id="2.60.40.10">
    <property type="entry name" value="Immunoglobulins"/>
    <property type="match status" value="2"/>
</dbReference>
<dbReference type="InterPro" id="IPR013783">
    <property type="entry name" value="Ig-like_fold"/>
</dbReference>
<gene>
    <name evidence="3" type="ORF">DGAL_LOCUS1000</name>
</gene>
<protein>
    <recommendedName>
        <fullName evidence="2">Fibronectin type-III domain-containing protein</fullName>
    </recommendedName>
</protein>
<dbReference type="PANTHER" id="PTHR31594">
    <property type="entry name" value="AIG1-TYPE G DOMAIN-CONTAINING PROTEIN"/>
    <property type="match status" value="1"/>
</dbReference>
<sequence length="1348" mass="153402">MAAMGRRFQLGDLYDYRNDQLITECRLWWDSSKLTEATQVKAEFKLNLIRPDSKFSNKWQHMGLDDHLQTSIVAGLIDKFRGASHYVNDQMNPSQATQTLVCRTKSRKERLDLPALLQNNPLRFPNSTEAGVDWSLPKATHVVVGIVYGAEAYCVLTQDLGSQEADEDAREEAEENLGKFVTKLENVLGDIDFDNDLPDFKEQFNKDEKAQLTRLKCRLYSDLQTSTVRECNVVDVYAQCLKMIKQIKNDVENNSKAIPITVLLCPLKNILELSDGRQRKSFEYRDVDPEITGRLCRNWVQLEAIQTKVEAIRSNAKKVSRPSLRTFQEVLNKYKDLLRKSLKNGVLQAREGNDGDDYEVDRVTTIAEDHALFKPSRLERWLDLKVSESKTVTKISNINEIVFVAGKTQLEKQLADSFDTTYALVLNIPPLDGKANEILVAMKDYCEDYTKLVAVEDEDVDMEEEEGNGVDEDGLPWHMVPRKTKQVMDKIREFAHHVEKNKHLENQVQFYITSGEPGKGGCRYSVYEADNLLKVNIRQLPVPPTEVKIRYAPTKSTKKSTTSIIVTWNYEDHYPCLFIVEFRPKNSSDSWKQQKTTKSGETQMILNYNSSGPELEIRVAADTCIGRSEFSAIVDTESELGVINIDDSAEEMECPTTREVCAYDSRREASQNAASSLSVVQRTNQHQLQPPTGLQHENVTQSTAELSWNPLIVARYTTLSYRVRYWRDGQTPSSANEMDVTETGCRLQELQPATTYFVNIVAISRGGQEVSALSQTVQFTTEGQEVRFAETIVRRCEKIGNRNGMDLFAVPLTKSYGSRTTADRFTFGRPVALNNGRLQHRTVLVMGASGSGKTTLINGMINYIFNVQWEDTFRFQLIQEQTVGRSQVDSQTSSITAYDIHHAEGFRIPYSLTIVDTPGYGDTKGLERDQEITEMVRKFFEDRNGIQELDVIGFVSQASLPRLTPTQIYIFDSVLSIFGNDVKENINFLLTFADSQVPPVLSAITEADLPCPTDSVTGKPIHHKFNNSGFFCSSRESGITVDKFNKFFWRMGMENFKNFFSVLATMKTKSLSLTKQVLDERKRLEATVEGLQPLIKTGLAKMEEMRKTKQMITNSQAQIDANENVEFVVEVTMPKKVDIPNGQFLTNCNKCYMTCHNPCAIPNDEGKVECWAMDFSMPAATRGCRICPEKCIWNMHANQPYKWEYVNEKQATSSDAIKHKYETELKRKLTAQELIQVLQKDLDDNEKAVLERVDTVSRCIQRLDEIALRPNPFSTPQYIDLIIDAEQQEKRQGFKERIESLKKLRAMADITNKIKNKESLLSLDRMDDAENIMATDDDDDDDGFRAYV</sequence>
<dbReference type="SUPFAM" id="SSF49265">
    <property type="entry name" value="Fibronectin type III"/>
    <property type="match status" value="1"/>
</dbReference>
<evidence type="ECO:0000256" key="1">
    <source>
        <dbReference type="RuleBase" id="RU004560"/>
    </source>
</evidence>
<dbReference type="InterPro" id="IPR030379">
    <property type="entry name" value="G_SEPTIN_dom"/>
</dbReference>
<dbReference type="GO" id="GO:0005525">
    <property type="term" value="F:GTP binding"/>
    <property type="evidence" value="ECO:0007669"/>
    <property type="project" value="UniProtKB-KW"/>
</dbReference>
<proteinExistence type="inferred from homology"/>
<reference evidence="3" key="1">
    <citation type="submission" date="2021-11" db="EMBL/GenBank/DDBJ databases">
        <authorList>
            <person name="Schell T."/>
        </authorList>
    </citation>
    <scope>NUCLEOTIDE SEQUENCE</scope>
    <source>
        <strain evidence="3">M5</strain>
    </source>
</reference>
<dbReference type="CDD" id="cd00063">
    <property type="entry name" value="FN3"/>
    <property type="match status" value="1"/>
</dbReference>
<name>A0A8J2WGR3_9CRUS</name>